<dbReference type="GO" id="GO:0089701">
    <property type="term" value="C:U2AF complex"/>
    <property type="evidence" value="ECO:0007669"/>
    <property type="project" value="InterPro"/>
</dbReference>
<evidence type="ECO:0000256" key="2">
    <source>
        <dbReference type="ARBA" id="ARBA00022737"/>
    </source>
</evidence>
<keyword evidence="3" id="KW-0863">Zinc-finger</keyword>
<dbReference type="EMBL" id="JACGCM010001844">
    <property type="protein sequence ID" value="KAF6148651.1"/>
    <property type="molecule type" value="Genomic_DNA"/>
</dbReference>
<sequence length="149" mass="17746">FSPGRPILADFSLVIDFCEATCRQFEENSCNRGGYCNFMRVKQIGRVLKKKLFGRYQRSSRVSRSRSRSVSPQRRRERDERHRGDYQDHRDRGDFHGSGRRNTDRSTDRYDRHDSNCDRRGHTNSPIREGSEERMTKIEQCNREKDENP</sequence>
<dbReference type="PANTHER" id="PTHR12620">
    <property type="entry name" value="U2 SNRNP AUXILIARY FACTOR, SMALL SUBUNIT"/>
    <property type="match status" value="1"/>
</dbReference>
<feature type="non-terminal residue" evidence="6">
    <location>
        <position position="1"/>
    </location>
</feature>
<evidence type="ECO:0000256" key="1">
    <source>
        <dbReference type="ARBA" id="ARBA00022723"/>
    </source>
</evidence>
<feature type="compositionally biased region" description="Basic and acidic residues" evidence="5">
    <location>
        <begin position="74"/>
        <end position="121"/>
    </location>
</feature>
<keyword evidence="1" id="KW-0479">Metal-binding</keyword>
<dbReference type="OrthoDB" id="1714884at2759"/>
<dbReference type="AlphaFoldDB" id="A0A7J7M1A9"/>
<organism evidence="6 7">
    <name type="scientific">Kingdonia uniflora</name>
    <dbReference type="NCBI Taxonomy" id="39325"/>
    <lineage>
        <taxon>Eukaryota</taxon>
        <taxon>Viridiplantae</taxon>
        <taxon>Streptophyta</taxon>
        <taxon>Embryophyta</taxon>
        <taxon>Tracheophyta</taxon>
        <taxon>Spermatophyta</taxon>
        <taxon>Magnoliopsida</taxon>
        <taxon>Ranunculales</taxon>
        <taxon>Circaeasteraceae</taxon>
        <taxon>Kingdonia</taxon>
    </lineage>
</organism>
<proteinExistence type="predicted"/>
<dbReference type="GO" id="GO:0003723">
    <property type="term" value="F:RNA binding"/>
    <property type="evidence" value="ECO:0007669"/>
    <property type="project" value="InterPro"/>
</dbReference>
<evidence type="ECO:0000256" key="4">
    <source>
        <dbReference type="ARBA" id="ARBA00022833"/>
    </source>
</evidence>
<gene>
    <name evidence="6" type="ORF">GIB67_042610</name>
</gene>
<reference evidence="6 7" key="1">
    <citation type="journal article" date="2020" name="IScience">
        <title>Genome Sequencing of the Endangered Kingdonia uniflora (Circaeasteraceae, Ranunculales) Reveals Potential Mechanisms of Evolutionary Specialization.</title>
        <authorList>
            <person name="Sun Y."/>
            <person name="Deng T."/>
            <person name="Zhang A."/>
            <person name="Moore M.J."/>
            <person name="Landis J.B."/>
            <person name="Lin N."/>
            <person name="Zhang H."/>
            <person name="Zhang X."/>
            <person name="Huang J."/>
            <person name="Zhang X."/>
            <person name="Sun H."/>
            <person name="Wang H."/>
        </authorList>
    </citation>
    <scope>NUCLEOTIDE SEQUENCE [LARGE SCALE GENOMIC DNA]</scope>
    <source>
        <strain evidence="6">TB1705</strain>
        <tissue evidence="6">Leaf</tissue>
    </source>
</reference>
<protein>
    <submittedName>
        <fullName evidence="6">Uncharacterized protein</fullName>
    </submittedName>
</protein>
<comment type="caution">
    <text evidence="6">The sequence shown here is derived from an EMBL/GenBank/DDBJ whole genome shotgun (WGS) entry which is preliminary data.</text>
</comment>
<evidence type="ECO:0000313" key="7">
    <source>
        <dbReference type="Proteomes" id="UP000541444"/>
    </source>
</evidence>
<evidence type="ECO:0000313" key="6">
    <source>
        <dbReference type="EMBL" id="KAF6148651.1"/>
    </source>
</evidence>
<accession>A0A7J7M1A9</accession>
<dbReference type="GO" id="GO:0008270">
    <property type="term" value="F:zinc ion binding"/>
    <property type="evidence" value="ECO:0007669"/>
    <property type="project" value="UniProtKB-KW"/>
</dbReference>
<name>A0A7J7M1A9_9MAGN</name>
<feature type="compositionally biased region" description="Basic and acidic residues" evidence="5">
    <location>
        <begin position="129"/>
        <end position="149"/>
    </location>
</feature>
<evidence type="ECO:0000256" key="3">
    <source>
        <dbReference type="ARBA" id="ARBA00022771"/>
    </source>
</evidence>
<dbReference type="Proteomes" id="UP000541444">
    <property type="component" value="Unassembled WGS sequence"/>
</dbReference>
<evidence type="ECO:0000256" key="5">
    <source>
        <dbReference type="SAM" id="MobiDB-lite"/>
    </source>
</evidence>
<keyword evidence="4" id="KW-0862">Zinc</keyword>
<dbReference type="GO" id="GO:0000398">
    <property type="term" value="P:mRNA splicing, via spliceosome"/>
    <property type="evidence" value="ECO:0007669"/>
    <property type="project" value="InterPro"/>
</dbReference>
<dbReference type="InterPro" id="IPR009145">
    <property type="entry name" value="U2AF_small"/>
</dbReference>
<keyword evidence="7" id="KW-1185">Reference proteome</keyword>
<keyword evidence="2" id="KW-0677">Repeat</keyword>
<feature type="region of interest" description="Disordered" evidence="5">
    <location>
        <begin position="55"/>
        <end position="149"/>
    </location>
</feature>